<comment type="similarity">
    <text evidence="3">Belongs to the SDE2 family.</text>
</comment>
<proteinExistence type="inferred from homology"/>
<feature type="compositionally biased region" description="Basic residues" evidence="9">
    <location>
        <begin position="258"/>
        <end position="268"/>
    </location>
</feature>
<evidence type="ECO:0000259" key="10">
    <source>
        <dbReference type="Pfam" id="PF22782"/>
    </source>
</evidence>
<organism evidence="12 13">
    <name type="scientific">Adineta ricciae</name>
    <name type="common">Rotifer</name>
    <dbReference type="NCBI Taxonomy" id="249248"/>
    <lineage>
        <taxon>Eukaryota</taxon>
        <taxon>Metazoa</taxon>
        <taxon>Spiralia</taxon>
        <taxon>Gnathifera</taxon>
        <taxon>Rotifera</taxon>
        <taxon>Eurotatoria</taxon>
        <taxon>Bdelloidea</taxon>
        <taxon>Adinetida</taxon>
        <taxon>Adinetidae</taxon>
        <taxon>Adineta</taxon>
    </lineage>
</organism>
<dbReference type="Pfam" id="PF22782">
    <property type="entry name" value="SDE2"/>
    <property type="match status" value="1"/>
</dbReference>
<comment type="caution">
    <text evidence="12">The sequence shown here is derived from an EMBL/GenBank/DDBJ whole genome shotgun (WGS) entry which is preliminary data.</text>
</comment>
<evidence type="ECO:0000256" key="7">
    <source>
        <dbReference type="ARBA" id="ARBA00023242"/>
    </source>
</evidence>
<dbReference type="AlphaFoldDB" id="A0A815FW79"/>
<evidence type="ECO:0000256" key="9">
    <source>
        <dbReference type="SAM" id="MobiDB-lite"/>
    </source>
</evidence>
<dbReference type="InterPro" id="IPR053822">
    <property type="entry name" value="SDE2-like_dom"/>
</dbReference>
<dbReference type="GO" id="GO:0006397">
    <property type="term" value="P:mRNA processing"/>
    <property type="evidence" value="ECO:0007669"/>
    <property type="project" value="UniProtKB-KW"/>
</dbReference>
<keyword evidence="6" id="KW-0508">mRNA splicing</keyword>
<keyword evidence="7" id="KW-0539">Nucleus</keyword>
<dbReference type="PANTHER" id="PTHR12786:SF1">
    <property type="entry name" value="SPLICING REGULATOR SDE2"/>
    <property type="match status" value="1"/>
</dbReference>
<evidence type="ECO:0000313" key="13">
    <source>
        <dbReference type="Proteomes" id="UP000663828"/>
    </source>
</evidence>
<evidence type="ECO:0000256" key="8">
    <source>
        <dbReference type="ARBA" id="ARBA00023306"/>
    </source>
</evidence>
<accession>A0A815FW79</accession>
<feature type="region of interest" description="Disordered" evidence="9">
    <location>
        <begin position="180"/>
        <end position="230"/>
    </location>
</feature>
<dbReference type="OrthoDB" id="547031at2759"/>
<comment type="subcellular location">
    <subcellularLocation>
        <location evidence="2">Cytoplasm</location>
    </subcellularLocation>
    <subcellularLocation>
        <location evidence="1">Nucleus</location>
    </subcellularLocation>
</comment>
<protein>
    <recommendedName>
        <fullName evidence="10">SDE2-like domain-containing protein</fullName>
    </recommendedName>
</protein>
<keyword evidence="8" id="KW-0131">Cell cycle</keyword>
<dbReference type="Proteomes" id="UP000663828">
    <property type="component" value="Unassembled WGS sequence"/>
</dbReference>
<dbReference type="EMBL" id="CAJNOR010002709">
    <property type="protein sequence ID" value="CAF1330721.1"/>
    <property type="molecule type" value="Genomic_DNA"/>
</dbReference>
<evidence type="ECO:0000256" key="6">
    <source>
        <dbReference type="ARBA" id="ARBA00023187"/>
    </source>
</evidence>
<dbReference type="PANTHER" id="PTHR12786">
    <property type="entry name" value="SPLICING FACTOR SF3A-RELATED"/>
    <property type="match status" value="1"/>
</dbReference>
<sequence length="268" mass="30384">MYIQIGHQDKIQLTSFTYLNELVEELNDLLGQNSFLIEQNGKKVDLSSECQLIEDETYKIWPRILGGKGGFGSLLRSFGKQILISKNKEACRDLNGRRMRDVNNEKKLQEWMQKQLEKSSTDQKNKASSSSNEEKSDYRNVPPPHKFSDAAYDEQKKQIADDMDEAVQVAVELIQAEKLKKKKKSTTAVSTRDDDDDDDGDTDEVVSKKRRHSEDALEDGELKNKKTKQEKGASGAFFLGIDLGDVSSDDDDGEEKIQKKKTKVAKKN</sequence>
<evidence type="ECO:0000256" key="2">
    <source>
        <dbReference type="ARBA" id="ARBA00004496"/>
    </source>
</evidence>
<evidence type="ECO:0000256" key="3">
    <source>
        <dbReference type="ARBA" id="ARBA00008726"/>
    </source>
</evidence>
<feature type="compositionally biased region" description="Basic and acidic residues" evidence="9">
    <location>
        <begin position="114"/>
        <end position="125"/>
    </location>
</feature>
<evidence type="ECO:0000256" key="5">
    <source>
        <dbReference type="ARBA" id="ARBA00022664"/>
    </source>
</evidence>
<feature type="domain" description="SDE2-like" evidence="10">
    <location>
        <begin position="66"/>
        <end position="168"/>
    </location>
</feature>
<dbReference type="GO" id="GO:0008380">
    <property type="term" value="P:RNA splicing"/>
    <property type="evidence" value="ECO:0007669"/>
    <property type="project" value="UniProtKB-KW"/>
</dbReference>
<feature type="region of interest" description="Disordered" evidence="9">
    <location>
        <begin position="242"/>
        <end position="268"/>
    </location>
</feature>
<keyword evidence="5" id="KW-0507">mRNA processing</keyword>
<evidence type="ECO:0000313" key="11">
    <source>
        <dbReference type="EMBL" id="CAF1090763.1"/>
    </source>
</evidence>
<dbReference type="Proteomes" id="UP000663852">
    <property type="component" value="Unassembled WGS sequence"/>
</dbReference>
<feature type="region of interest" description="Disordered" evidence="9">
    <location>
        <begin position="114"/>
        <end position="148"/>
    </location>
</feature>
<keyword evidence="13" id="KW-1185">Reference proteome</keyword>
<evidence type="ECO:0000256" key="4">
    <source>
        <dbReference type="ARBA" id="ARBA00022490"/>
    </source>
</evidence>
<keyword evidence="4" id="KW-0963">Cytoplasm</keyword>
<evidence type="ECO:0000256" key="1">
    <source>
        <dbReference type="ARBA" id="ARBA00004123"/>
    </source>
</evidence>
<feature type="compositionally biased region" description="Basic and acidic residues" evidence="9">
    <location>
        <begin position="212"/>
        <end position="230"/>
    </location>
</feature>
<name>A0A815FW79_ADIRI</name>
<feature type="compositionally biased region" description="Acidic residues" evidence="9">
    <location>
        <begin position="193"/>
        <end position="204"/>
    </location>
</feature>
<dbReference type="InterPro" id="IPR051421">
    <property type="entry name" value="RNA_Proc_DNA_Dmg_Regulator"/>
</dbReference>
<dbReference type="GO" id="GO:0005634">
    <property type="term" value="C:nucleus"/>
    <property type="evidence" value="ECO:0007669"/>
    <property type="project" value="UniProtKB-SubCell"/>
</dbReference>
<gene>
    <name evidence="11" type="ORF">EDS130_LOCUS19462</name>
    <name evidence="12" type="ORF">XAT740_LOCUS30417</name>
</gene>
<dbReference type="GO" id="GO:0005737">
    <property type="term" value="C:cytoplasm"/>
    <property type="evidence" value="ECO:0007669"/>
    <property type="project" value="UniProtKB-SubCell"/>
</dbReference>
<reference evidence="12" key="1">
    <citation type="submission" date="2021-02" db="EMBL/GenBank/DDBJ databases">
        <authorList>
            <person name="Nowell W R."/>
        </authorList>
    </citation>
    <scope>NUCLEOTIDE SEQUENCE</scope>
</reference>
<evidence type="ECO:0000313" key="12">
    <source>
        <dbReference type="EMBL" id="CAF1330721.1"/>
    </source>
</evidence>
<dbReference type="EMBL" id="CAJNOJ010000093">
    <property type="protein sequence ID" value="CAF1090763.1"/>
    <property type="molecule type" value="Genomic_DNA"/>
</dbReference>